<dbReference type="CDD" id="cd16413">
    <property type="entry name" value="DGQHR_domain"/>
    <property type="match status" value="1"/>
</dbReference>
<dbReference type="AlphaFoldDB" id="A0AAE6FW26"/>
<accession>A0AAE6FW26</accession>
<organism evidence="1 2">
    <name type="scientific">Myxococcus xanthus</name>
    <dbReference type="NCBI Taxonomy" id="34"/>
    <lineage>
        <taxon>Bacteria</taxon>
        <taxon>Pseudomonadati</taxon>
        <taxon>Myxococcota</taxon>
        <taxon>Myxococcia</taxon>
        <taxon>Myxococcales</taxon>
        <taxon>Cystobacterineae</taxon>
        <taxon>Myxococcaceae</taxon>
        <taxon>Myxococcus</taxon>
    </lineage>
</organism>
<dbReference type="InterPro" id="IPR017642">
    <property type="entry name" value="DNA_S_mod_DndB"/>
</dbReference>
<reference evidence="1 2" key="1">
    <citation type="journal article" date="2019" name="Science">
        <title>Social genes are selection hotspots in kin groups of a soil microbe.</title>
        <authorList>
            <person name="Wielgoss S."/>
            <person name="Wolfensberger R."/>
            <person name="Sun L."/>
            <person name="Fiegna F."/>
            <person name="Velicer G.J."/>
        </authorList>
    </citation>
    <scope>NUCLEOTIDE SEQUENCE [LARGE SCALE GENOMIC DNA]</scope>
    <source>
        <strain evidence="1 2">MC3.5.9c15</strain>
    </source>
</reference>
<dbReference type="Proteomes" id="UP000320179">
    <property type="component" value="Chromosome"/>
</dbReference>
<dbReference type="RefSeq" id="WP_140797212.1">
    <property type="nucleotide sequence ID" value="NZ_CP017169.1"/>
</dbReference>
<sequence>MKRVKRKVIERRAIRVIQTPQHPLFLFSLSAKELLQVAEVSRVSRDSEGRLLGYQRPEVKRHVRNIVDYLDSEEVIFPNSIILALSSSVGFKKVRGPRVDDKWAEAGMLSIPLPRVGQSKPAWIVDGQQRALALSQCRRQDLLVPVNAFIADEVDLQRDQFLRVNNTKPLPRGLITELLPEVSTLLPPNLAAHKAPAALCDLLNRDPESPFRGLIRRPSMDAVARRSAIVTDMAVVKMIKDSLSGMTGCLFPHRNVATGETDFDSVHRVLLLYWTAVKDVFPGAWGLPPARSRLMHGAGIGAMGRLMDRIMSNIDINDAQSPRFVRSELSRIRSVCRWTDGQWDETGMAWNQIQNTPQHIRLLSNVLLRAYTNNRRTAA</sequence>
<dbReference type="NCBIfam" id="TIGR03187">
    <property type="entry name" value="DGQHR"/>
    <property type="match status" value="1"/>
</dbReference>
<dbReference type="EMBL" id="CP017174">
    <property type="protein sequence ID" value="QDE66225.1"/>
    <property type="molecule type" value="Genomic_DNA"/>
</dbReference>
<dbReference type="Pfam" id="PF14072">
    <property type="entry name" value="DndB"/>
    <property type="match status" value="1"/>
</dbReference>
<protein>
    <recommendedName>
        <fullName evidence="3">DGQHR domain-containing protein</fullName>
    </recommendedName>
</protein>
<evidence type="ECO:0008006" key="3">
    <source>
        <dbReference type="Google" id="ProtNLM"/>
    </source>
</evidence>
<evidence type="ECO:0000313" key="1">
    <source>
        <dbReference type="EMBL" id="QDE66225.1"/>
    </source>
</evidence>
<proteinExistence type="predicted"/>
<dbReference type="InterPro" id="IPR017601">
    <property type="entry name" value="DGQHR-contain_dom"/>
</dbReference>
<dbReference type="NCBIfam" id="NF041060">
    <property type="entry name" value="DpdB"/>
    <property type="match status" value="1"/>
</dbReference>
<evidence type="ECO:0000313" key="2">
    <source>
        <dbReference type="Proteomes" id="UP000320179"/>
    </source>
</evidence>
<name>A0AAE6FW26_MYXXA</name>
<gene>
    <name evidence="1" type="ORF">BHS09_03995</name>
</gene>